<protein>
    <recommendedName>
        <fullName evidence="4">DUF4861 domain-containing protein</fullName>
    </recommendedName>
</protein>
<dbReference type="EMBL" id="JBHUJB010000020">
    <property type="protein sequence ID" value="MFD2158107.1"/>
    <property type="molecule type" value="Genomic_DNA"/>
</dbReference>
<accession>A0ABW4Z909</accession>
<evidence type="ECO:0000313" key="3">
    <source>
        <dbReference type="Proteomes" id="UP001597389"/>
    </source>
</evidence>
<evidence type="ECO:0008006" key="4">
    <source>
        <dbReference type="Google" id="ProtNLM"/>
    </source>
</evidence>
<feature type="chain" id="PRO_5045576261" description="DUF4861 domain-containing protein" evidence="1">
    <location>
        <begin position="23"/>
        <end position="264"/>
    </location>
</feature>
<organism evidence="2 3">
    <name type="scientific">Rubritalea tangerina</name>
    <dbReference type="NCBI Taxonomy" id="430798"/>
    <lineage>
        <taxon>Bacteria</taxon>
        <taxon>Pseudomonadati</taxon>
        <taxon>Verrucomicrobiota</taxon>
        <taxon>Verrucomicrobiia</taxon>
        <taxon>Verrucomicrobiales</taxon>
        <taxon>Rubritaleaceae</taxon>
        <taxon>Rubritalea</taxon>
    </lineage>
</organism>
<keyword evidence="1" id="KW-0732">Signal</keyword>
<feature type="signal peptide" evidence="1">
    <location>
        <begin position="1"/>
        <end position="22"/>
    </location>
</feature>
<dbReference type="Proteomes" id="UP001597389">
    <property type="component" value="Unassembled WGS sequence"/>
</dbReference>
<dbReference type="RefSeq" id="WP_377088871.1">
    <property type="nucleotide sequence ID" value="NZ_JBHSJL010000014.1"/>
</dbReference>
<gene>
    <name evidence="2" type="ORF">ACFSW8_04260</name>
</gene>
<keyword evidence="3" id="KW-1185">Reference proteome</keyword>
<comment type="caution">
    <text evidence="2">The sequence shown here is derived from an EMBL/GenBank/DDBJ whole genome shotgun (WGS) entry which is preliminary data.</text>
</comment>
<proteinExistence type="predicted"/>
<name>A0ABW4Z909_9BACT</name>
<evidence type="ECO:0000313" key="2">
    <source>
        <dbReference type="EMBL" id="MFD2158107.1"/>
    </source>
</evidence>
<sequence>MKFTETVKVVLLGGVAMLASCAAPPMGSGDSGVASEAPMPVKQEVELARQRPGLGTGWGEQVDSKIRYGSFERASTKPKAMEVIYYNNKEGVEAMSQGWRYTGSGMQTAAGGLVEWGVKTGWGYAKNVHSGGRRYVVGKDKASYSIVVKNRCHSRLELVMSVDGLDVMDGKPASVKKRGYVIDAGKTLVVKGFRTSEDAVAAFKFSSVSQSYSNLKHGTTRNVGVIGMAVYTEKGVSPWRWSQAEKAARTDAKAFAEAPLIKAR</sequence>
<evidence type="ECO:0000256" key="1">
    <source>
        <dbReference type="SAM" id="SignalP"/>
    </source>
</evidence>
<dbReference type="PROSITE" id="PS51257">
    <property type="entry name" value="PROKAR_LIPOPROTEIN"/>
    <property type="match status" value="1"/>
</dbReference>
<reference evidence="3" key="1">
    <citation type="journal article" date="2019" name="Int. J. Syst. Evol. Microbiol.">
        <title>The Global Catalogue of Microorganisms (GCM) 10K type strain sequencing project: providing services to taxonomists for standard genome sequencing and annotation.</title>
        <authorList>
            <consortium name="The Broad Institute Genomics Platform"/>
            <consortium name="The Broad Institute Genome Sequencing Center for Infectious Disease"/>
            <person name="Wu L."/>
            <person name="Ma J."/>
        </authorList>
    </citation>
    <scope>NUCLEOTIDE SEQUENCE [LARGE SCALE GENOMIC DNA]</scope>
    <source>
        <strain evidence="3">CCUG 57942</strain>
    </source>
</reference>